<feature type="transmembrane region" description="Helical" evidence="1">
    <location>
        <begin position="12"/>
        <end position="29"/>
    </location>
</feature>
<evidence type="ECO:0000256" key="1">
    <source>
        <dbReference type="SAM" id="Phobius"/>
    </source>
</evidence>
<keyword evidence="1" id="KW-0472">Membrane</keyword>
<reference evidence="2" key="1">
    <citation type="submission" date="2023-03" db="EMBL/GenBank/DDBJ databases">
        <title>Massive genome expansion in bonnet fungi (Mycena s.s.) driven by repeated elements and novel gene families across ecological guilds.</title>
        <authorList>
            <consortium name="Lawrence Berkeley National Laboratory"/>
            <person name="Harder C.B."/>
            <person name="Miyauchi S."/>
            <person name="Viragh M."/>
            <person name="Kuo A."/>
            <person name="Thoen E."/>
            <person name="Andreopoulos B."/>
            <person name="Lu D."/>
            <person name="Skrede I."/>
            <person name="Drula E."/>
            <person name="Henrissat B."/>
            <person name="Morin E."/>
            <person name="Kohler A."/>
            <person name="Barry K."/>
            <person name="LaButti K."/>
            <person name="Morin E."/>
            <person name="Salamov A."/>
            <person name="Lipzen A."/>
            <person name="Mereny Z."/>
            <person name="Hegedus B."/>
            <person name="Baldrian P."/>
            <person name="Stursova M."/>
            <person name="Weitz H."/>
            <person name="Taylor A."/>
            <person name="Grigoriev I.V."/>
            <person name="Nagy L.G."/>
            <person name="Martin F."/>
            <person name="Kauserud H."/>
        </authorList>
    </citation>
    <scope>NUCLEOTIDE SEQUENCE</scope>
    <source>
        <strain evidence="2">CBHHK188m</strain>
    </source>
</reference>
<comment type="caution">
    <text evidence="2">The sequence shown here is derived from an EMBL/GenBank/DDBJ whole genome shotgun (WGS) entry which is preliminary data.</text>
</comment>
<dbReference type="EMBL" id="JARJLG010000020">
    <property type="protein sequence ID" value="KAJ7771965.1"/>
    <property type="molecule type" value="Genomic_DNA"/>
</dbReference>
<evidence type="ECO:0000313" key="2">
    <source>
        <dbReference type="EMBL" id="KAJ7771965.1"/>
    </source>
</evidence>
<organism evidence="2 3">
    <name type="scientific">Mycena maculata</name>
    <dbReference type="NCBI Taxonomy" id="230809"/>
    <lineage>
        <taxon>Eukaryota</taxon>
        <taxon>Fungi</taxon>
        <taxon>Dikarya</taxon>
        <taxon>Basidiomycota</taxon>
        <taxon>Agaricomycotina</taxon>
        <taxon>Agaricomycetes</taxon>
        <taxon>Agaricomycetidae</taxon>
        <taxon>Agaricales</taxon>
        <taxon>Marasmiineae</taxon>
        <taxon>Mycenaceae</taxon>
        <taxon>Mycena</taxon>
    </lineage>
</organism>
<keyword evidence="3" id="KW-1185">Reference proteome</keyword>
<accession>A0AAD7JU11</accession>
<evidence type="ECO:0000313" key="3">
    <source>
        <dbReference type="Proteomes" id="UP001215280"/>
    </source>
</evidence>
<keyword evidence="1" id="KW-0812">Transmembrane</keyword>
<gene>
    <name evidence="2" type="ORF">DFH07DRAFT_212599</name>
</gene>
<name>A0AAD7JU11_9AGAR</name>
<protein>
    <submittedName>
        <fullName evidence="2">Uncharacterized protein</fullName>
    </submittedName>
</protein>
<keyword evidence="1" id="KW-1133">Transmembrane helix</keyword>
<dbReference type="Proteomes" id="UP001215280">
    <property type="component" value="Unassembled WGS sequence"/>
</dbReference>
<proteinExistence type="predicted"/>
<sequence length="83" mass="9733">MGSLWAWVSRWFIPLRLGIALIYFTDFYLPPQILHPSQRVISYPKRNKLMTTSSCRSCPAFQGIPGKGFLAHQRFFLSRTWEI</sequence>
<dbReference type="AlphaFoldDB" id="A0AAD7JU11"/>